<evidence type="ECO:0000256" key="10">
    <source>
        <dbReference type="SAM" id="MobiDB-lite"/>
    </source>
</evidence>
<feature type="chain" id="PRO_5045956788" evidence="11">
    <location>
        <begin position="33"/>
        <end position="799"/>
    </location>
</feature>
<evidence type="ECO:0000256" key="2">
    <source>
        <dbReference type="ARBA" id="ARBA00004613"/>
    </source>
</evidence>
<dbReference type="Gene3D" id="2.60.120.260">
    <property type="entry name" value="Galactose-binding domain-like"/>
    <property type="match status" value="1"/>
</dbReference>
<keyword evidence="3" id="KW-0964">Secreted</keyword>
<evidence type="ECO:0000259" key="12">
    <source>
        <dbReference type="Pfam" id="PF05547"/>
    </source>
</evidence>
<keyword evidence="8" id="KW-0862">Zinc</keyword>
<evidence type="ECO:0000256" key="11">
    <source>
        <dbReference type="SAM" id="SignalP"/>
    </source>
</evidence>
<keyword evidence="5" id="KW-0479">Metal-binding</keyword>
<accession>A0ABT2JDL6</accession>
<sequence>MEDVLQRRILVGLTSAAVVASGLATLGPAAQAAPSPGAPPAQASAHTNGIDDLPSKTEQKRRALRQEALADVLSGEREAIKRGDSTVVKMGTKPGPETGKRGANGTVDQYVELAREKTDNIFVVLAEFGDQRHPDYPDQDTDPNTPGPVSFDGPTHNEIPEPDRSVDNSTIWQENYDRQHYQDLYFSDDPNVDSLANYYEKQSSGRYSVQGTVSDWVEVEYNQARYGRSNGYPCTGNVCSNAYHLVKDGVNAWYDQQIAAGKTPEQIKTELARYDVWDRTDHDGDGNFDEPDGYLDHFQIVHAGGDQSNGDPIYGEDALWAHRAFAFSGTTSGPDGNLQGGTEIGDTGLWVGDYTMQPENGGIGVFAHEYGHDLGLPDLYDYSGGGSNHVNWWSLMAQQRVSGPGEVLGSRVNDMDPWSKLQLGWLDYEVVVAGQQRTLELGPHEYNSTKPQGVVVVLPDKEVESEHGAPAAGEYQWWSTKGDDLDTTMTRTVDLTGASTASLDLRTRYQIEQDFDYLYVQASTDGGDTWTSLDGTVDGAAFPRDGDGQPALTGTSEDQWVDLSVPLDQFAGSEIQLRFRYITDGALVQNGFFADELVVSADGQPIFTDGAEDGANGWTLNGFRPTKAVETELFDNFYIASNRTYESYGQYMETGPYNFGFPDRPDWVEHFPYETGLHVWYWDTSQSDNNTSQHPGEGLALPVDAHPAPIHNLEGEMWRERIAGYDAPFSLSKAESFTLHVNGKPSYIRGQAAVPKFDDTRKYWYAEQPFSGVKLPATGTTIKVQKQQGTSMKIRIGSK</sequence>
<keyword evidence="7" id="KW-0378">Hydrolase</keyword>
<dbReference type="PANTHER" id="PTHR13062:SF12">
    <property type="entry name" value="ALPHA-2-MACROGLOBULIN DOMAIN-CONTAINING PROTEIN"/>
    <property type="match status" value="1"/>
</dbReference>
<dbReference type="PIRSF" id="PIRSF007519">
    <property type="entry name" value="Protease_InhA"/>
    <property type="match status" value="1"/>
</dbReference>
<evidence type="ECO:0000256" key="5">
    <source>
        <dbReference type="ARBA" id="ARBA00022723"/>
    </source>
</evidence>
<feature type="region of interest" description="Disordered" evidence="10">
    <location>
        <begin position="29"/>
        <end position="61"/>
    </location>
</feature>
<evidence type="ECO:0000313" key="14">
    <source>
        <dbReference type="EMBL" id="MCT2585634.1"/>
    </source>
</evidence>
<dbReference type="PANTHER" id="PTHR13062">
    <property type="entry name" value="COLLAGENASE"/>
    <property type="match status" value="1"/>
</dbReference>
<dbReference type="InterPro" id="IPR008757">
    <property type="entry name" value="Peptidase_M6-like_domain"/>
</dbReference>
<comment type="cofactor">
    <cofactor evidence="1">
        <name>Zn(2+)</name>
        <dbReference type="ChEBI" id="CHEBI:29105"/>
    </cofactor>
</comment>
<evidence type="ECO:0000313" key="15">
    <source>
        <dbReference type="Proteomes" id="UP001156441"/>
    </source>
</evidence>
<comment type="subcellular location">
    <subcellularLocation>
        <location evidence="2">Secreted</location>
    </subcellularLocation>
</comment>
<evidence type="ECO:0000256" key="1">
    <source>
        <dbReference type="ARBA" id="ARBA00001947"/>
    </source>
</evidence>
<proteinExistence type="predicted"/>
<evidence type="ECO:0000256" key="8">
    <source>
        <dbReference type="ARBA" id="ARBA00022833"/>
    </source>
</evidence>
<dbReference type="InterPro" id="IPR048665">
    <property type="entry name" value="InhA-like_VEG"/>
</dbReference>
<organism evidence="14 15">
    <name type="scientific">Actinophytocola gossypii</name>
    <dbReference type="NCBI Taxonomy" id="2812003"/>
    <lineage>
        <taxon>Bacteria</taxon>
        <taxon>Bacillati</taxon>
        <taxon>Actinomycetota</taxon>
        <taxon>Actinomycetes</taxon>
        <taxon>Pseudonocardiales</taxon>
        <taxon>Pseudonocardiaceae</taxon>
    </lineage>
</organism>
<evidence type="ECO:0000259" key="13">
    <source>
        <dbReference type="Pfam" id="PF20774"/>
    </source>
</evidence>
<evidence type="ECO:0000256" key="7">
    <source>
        <dbReference type="ARBA" id="ARBA00022801"/>
    </source>
</evidence>
<keyword evidence="9" id="KW-0482">Metalloprotease</keyword>
<gene>
    <name evidence="14" type="ORF">JT362_21175</name>
</gene>
<dbReference type="Proteomes" id="UP001156441">
    <property type="component" value="Unassembled WGS sequence"/>
</dbReference>
<comment type="caution">
    <text evidence="14">The sequence shown here is derived from an EMBL/GenBank/DDBJ whole genome shotgun (WGS) entry which is preliminary data.</text>
</comment>
<reference evidence="14 15" key="1">
    <citation type="submission" date="2021-02" db="EMBL/GenBank/DDBJ databases">
        <title>Actinophytocola xerophila sp. nov., isolated from soil of cotton cropping field.</title>
        <authorList>
            <person name="Huang R."/>
            <person name="Chen X."/>
            <person name="Ge X."/>
            <person name="Liu W."/>
        </authorList>
    </citation>
    <scope>NUCLEOTIDE SEQUENCE [LARGE SCALE GENOMIC DNA]</scope>
    <source>
        <strain evidence="14 15">S1-96</strain>
    </source>
</reference>
<evidence type="ECO:0000256" key="3">
    <source>
        <dbReference type="ARBA" id="ARBA00022525"/>
    </source>
</evidence>
<keyword evidence="6 11" id="KW-0732">Signal</keyword>
<dbReference type="InterPro" id="IPR006311">
    <property type="entry name" value="TAT_signal"/>
</dbReference>
<dbReference type="Pfam" id="PF05547">
    <property type="entry name" value="Peptidase_M6"/>
    <property type="match status" value="1"/>
</dbReference>
<feature type="domain" description="Peptidase M6-like" evidence="12">
    <location>
        <begin position="109"/>
        <end position="424"/>
    </location>
</feature>
<dbReference type="SUPFAM" id="SSF55486">
    <property type="entry name" value="Metalloproteases ('zincins'), catalytic domain"/>
    <property type="match status" value="1"/>
</dbReference>
<feature type="signal peptide" evidence="11">
    <location>
        <begin position="1"/>
        <end position="32"/>
    </location>
</feature>
<protein>
    <submittedName>
        <fullName evidence="14">Immune inhibitor A</fullName>
    </submittedName>
</protein>
<evidence type="ECO:0000256" key="4">
    <source>
        <dbReference type="ARBA" id="ARBA00022670"/>
    </source>
</evidence>
<keyword evidence="15" id="KW-1185">Reference proteome</keyword>
<name>A0ABT2JDL6_9PSEU</name>
<evidence type="ECO:0000256" key="6">
    <source>
        <dbReference type="ARBA" id="ARBA00022729"/>
    </source>
</evidence>
<feature type="region of interest" description="Disordered" evidence="10">
    <location>
        <begin position="129"/>
        <end position="166"/>
    </location>
</feature>
<dbReference type="PROSITE" id="PS51318">
    <property type="entry name" value="TAT"/>
    <property type="match status" value="1"/>
</dbReference>
<dbReference type="InterPro" id="IPR012300">
    <property type="entry name" value="Pept_M6_InhA"/>
</dbReference>
<feature type="region of interest" description="Disordered" evidence="10">
    <location>
        <begin position="83"/>
        <end position="104"/>
    </location>
</feature>
<feature type="domain" description="Immune inhibitor A-like metallopeptidase VEG" evidence="13">
    <location>
        <begin position="632"/>
        <end position="788"/>
    </location>
</feature>
<feature type="compositionally biased region" description="Low complexity" evidence="10">
    <location>
        <begin position="29"/>
        <end position="45"/>
    </location>
</feature>
<dbReference type="Pfam" id="PF20774">
    <property type="entry name" value="InhA-like_VEG"/>
    <property type="match status" value="1"/>
</dbReference>
<dbReference type="Pfam" id="PF20773">
    <property type="entry name" value="InhA-like_MAM"/>
    <property type="match status" value="1"/>
</dbReference>
<evidence type="ECO:0000256" key="9">
    <source>
        <dbReference type="ARBA" id="ARBA00023049"/>
    </source>
</evidence>
<keyword evidence="4" id="KW-0645">Protease</keyword>
<dbReference type="EMBL" id="JAFFZE010000016">
    <property type="protein sequence ID" value="MCT2585634.1"/>
    <property type="molecule type" value="Genomic_DNA"/>
</dbReference>
<dbReference type="NCBIfam" id="TIGR03296">
    <property type="entry name" value="M6dom_TIGR03296"/>
    <property type="match status" value="1"/>
</dbReference>